<dbReference type="OrthoDB" id="5588953at2"/>
<gene>
    <name evidence="2" type="ORF">JF50_01145</name>
</gene>
<dbReference type="Proteomes" id="UP000031327">
    <property type="component" value="Unassembled WGS sequence"/>
</dbReference>
<name>A0A0C1QIJ3_9GAMM</name>
<dbReference type="AlphaFoldDB" id="A0A0C1QIJ3"/>
<evidence type="ECO:0000256" key="1">
    <source>
        <dbReference type="SAM" id="MobiDB-lite"/>
    </source>
</evidence>
<evidence type="ECO:0000313" key="3">
    <source>
        <dbReference type="Proteomes" id="UP000031327"/>
    </source>
</evidence>
<reference evidence="2 3" key="1">
    <citation type="submission" date="2014-12" db="EMBL/GenBank/DDBJ databases">
        <title>Draft Genome Sequence of Pseudoalteromonas luteoviolacea HI1.</title>
        <authorList>
            <person name="Asahina A.Y."/>
            <person name="Hadfield M.G."/>
        </authorList>
    </citation>
    <scope>NUCLEOTIDE SEQUENCE [LARGE SCALE GENOMIC DNA]</scope>
    <source>
        <strain evidence="2 3">HI1</strain>
    </source>
</reference>
<dbReference type="RefSeq" id="WP_039607688.1">
    <property type="nucleotide sequence ID" value="NZ_JWIC01000001.1"/>
</dbReference>
<evidence type="ECO:0000313" key="2">
    <source>
        <dbReference type="EMBL" id="KID59090.1"/>
    </source>
</evidence>
<organism evidence="2 3">
    <name type="scientific">Pseudoalteromonas luteoviolacea</name>
    <dbReference type="NCBI Taxonomy" id="43657"/>
    <lineage>
        <taxon>Bacteria</taxon>
        <taxon>Pseudomonadati</taxon>
        <taxon>Pseudomonadota</taxon>
        <taxon>Gammaproteobacteria</taxon>
        <taxon>Alteromonadales</taxon>
        <taxon>Pseudoalteromonadaceae</taxon>
        <taxon>Pseudoalteromonas</taxon>
    </lineage>
</organism>
<proteinExistence type="predicted"/>
<dbReference type="EMBL" id="JWIC01000001">
    <property type="protein sequence ID" value="KID59090.1"/>
    <property type="molecule type" value="Genomic_DNA"/>
</dbReference>
<comment type="caution">
    <text evidence="2">The sequence shown here is derived from an EMBL/GenBank/DDBJ whole genome shotgun (WGS) entry which is preliminary data.</text>
</comment>
<accession>A0A0C1QIJ3</accession>
<protein>
    <submittedName>
        <fullName evidence="2">Uncharacterized protein</fullName>
    </submittedName>
</protein>
<sequence length="102" mass="11111">MPIGDVLNAGVEGFNRAQQNIEQASADINRATIDQQSDEQLAQQRQLEAARPEEAVTAPVSQPPRIDESLVNLKVEEFNAKANTQSIQTADEVLGTLIDIKV</sequence>
<feature type="region of interest" description="Disordered" evidence="1">
    <location>
        <begin position="37"/>
        <end position="63"/>
    </location>
</feature>